<keyword evidence="2" id="KW-1185">Reference proteome</keyword>
<dbReference type="RefSeq" id="WP_310799836.1">
    <property type="nucleotide sequence ID" value="NZ_CP123872.1"/>
</dbReference>
<dbReference type="InterPro" id="IPR027417">
    <property type="entry name" value="P-loop_NTPase"/>
</dbReference>
<evidence type="ECO:0000313" key="1">
    <source>
        <dbReference type="EMBL" id="WND03972.1"/>
    </source>
</evidence>
<reference evidence="1" key="1">
    <citation type="submission" date="2023-04" db="EMBL/GenBank/DDBJ databases">
        <title>Complete genome sequence of Temperatibacter marinus.</title>
        <authorList>
            <person name="Rong J.-C."/>
            <person name="Yi M.-L."/>
            <person name="Zhao Q."/>
        </authorList>
    </citation>
    <scope>NUCLEOTIDE SEQUENCE</scope>
    <source>
        <strain evidence="1">NBRC 110045</strain>
    </source>
</reference>
<dbReference type="Gene3D" id="3.40.50.300">
    <property type="entry name" value="P-loop containing nucleotide triphosphate hydrolases"/>
    <property type="match status" value="1"/>
</dbReference>
<organism evidence="1 2">
    <name type="scientific">Temperatibacter marinus</name>
    <dbReference type="NCBI Taxonomy" id="1456591"/>
    <lineage>
        <taxon>Bacteria</taxon>
        <taxon>Pseudomonadati</taxon>
        <taxon>Pseudomonadota</taxon>
        <taxon>Alphaproteobacteria</taxon>
        <taxon>Kordiimonadales</taxon>
        <taxon>Temperatibacteraceae</taxon>
        <taxon>Temperatibacter</taxon>
    </lineage>
</organism>
<dbReference type="KEGG" id="tmk:QGN29_06240"/>
<dbReference type="SUPFAM" id="SSF52540">
    <property type="entry name" value="P-loop containing nucleoside triphosphate hydrolases"/>
    <property type="match status" value="1"/>
</dbReference>
<dbReference type="AlphaFoldDB" id="A0AA52EK29"/>
<proteinExistence type="predicted"/>
<accession>A0AA52EK29</accession>
<name>A0AA52EK29_9PROT</name>
<evidence type="ECO:0008006" key="3">
    <source>
        <dbReference type="Google" id="ProtNLM"/>
    </source>
</evidence>
<dbReference type="Proteomes" id="UP001268683">
    <property type="component" value="Chromosome"/>
</dbReference>
<dbReference type="EMBL" id="CP123872">
    <property type="protein sequence ID" value="WND03972.1"/>
    <property type="molecule type" value="Genomic_DNA"/>
</dbReference>
<gene>
    <name evidence="1" type="ORF">QGN29_06240</name>
</gene>
<sequence>MIDRNTILQNQSAPYVIGVNGLDCAGKTTYALKLQQILIETGKSVNLLHIDDFNNLAQQKIVYDAYAKGAFSESLFEAYYDNSIHYNKVADALEASKDCFTITIIEGVFLYKQSLVDLIDYKIFLRVDQTLARERYADRKIAVDDSRPLTVFEDIWVRAYDRYCAEYQPETLADFIDVS</sequence>
<protein>
    <recommendedName>
        <fullName evidence="3">Uridine kinase</fullName>
    </recommendedName>
</protein>
<evidence type="ECO:0000313" key="2">
    <source>
        <dbReference type="Proteomes" id="UP001268683"/>
    </source>
</evidence>